<feature type="transmembrane region" description="Helical" evidence="13">
    <location>
        <begin position="192"/>
        <end position="213"/>
    </location>
</feature>
<reference evidence="14 15" key="1">
    <citation type="submission" date="2024-03" db="EMBL/GenBank/DDBJ databases">
        <title>Mouse gut bacterial collection (mGBC) of GemPharmatech.</title>
        <authorList>
            <person name="He Y."/>
            <person name="Dong L."/>
            <person name="Wu D."/>
            <person name="Gao X."/>
            <person name="Lin Z."/>
        </authorList>
    </citation>
    <scope>NUCLEOTIDE SEQUENCE [LARGE SCALE GENOMIC DNA]</scope>
    <source>
        <strain evidence="14 15">15-30</strain>
    </source>
</reference>
<gene>
    <name evidence="14" type="ORF">AALT52_02040</name>
</gene>
<dbReference type="NCBIfam" id="TIGR00797">
    <property type="entry name" value="matE"/>
    <property type="match status" value="1"/>
</dbReference>
<feature type="transmembrane region" description="Helical" evidence="13">
    <location>
        <begin position="21"/>
        <end position="42"/>
    </location>
</feature>
<evidence type="ECO:0000256" key="3">
    <source>
        <dbReference type="ARBA" id="ARBA00010199"/>
    </source>
</evidence>
<evidence type="ECO:0000256" key="1">
    <source>
        <dbReference type="ARBA" id="ARBA00003408"/>
    </source>
</evidence>
<feature type="transmembrane region" description="Helical" evidence="13">
    <location>
        <begin position="62"/>
        <end position="82"/>
    </location>
</feature>
<protein>
    <recommendedName>
        <fullName evidence="4">Probable multidrug resistance protein NorM</fullName>
    </recommendedName>
    <alternativeName>
        <fullName evidence="12">Multidrug-efflux transporter</fullName>
    </alternativeName>
</protein>
<evidence type="ECO:0000256" key="11">
    <source>
        <dbReference type="ARBA" id="ARBA00023136"/>
    </source>
</evidence>
<keyword evidence="11 13" id="KW-0472">Membrane</keyword>
<evidence type="ECO:0000256" key="9">
    <source>
        <dbReference type="ARBA" id="ARBA00022989"/>
    </source>
</evidence>
<name>A0ABV4DRB1_9LACO</name>
<evidence type="ECO:0000313" key="14">
    <source>
        <dbReference type="EMBL" id="MEY8661679.1"/>
    </source>
</evidence>
<evidence type="ECO:0000256" key="4">
    <source>
        <dbReference type="ARBA" id="ARBA00020268"/>
    </source>
</evidence>
<keyword evidence="7" id="KW-1003">Cell membrane</keyword>
<comment type="subcellular location">
    <subcellularLocation>
        <location evidence="2">Cell membrane</location>
        <topology evidence="2">Multi-pass membrane protein</topology>
    </subcellularLocation>
</comment>
<dbReference type="InterPro" id="IPR048279">
    <property type="entry name" value="MdtK-like"/>
</dbReference>
<dbReference type="RefSeq" id="WP_369940728.1">
    <property type="nucleotide sequence ID" value="NZ_JBCLUF010000004.1"/>
</dbReference>
<feature type="transmembrane region" description="Helical" evidence="13">
    <location>
        <begin position="386"/>
        <end position="409"/>
    </location>
</feature>
<dbReference type="InterPro" id="IPR050222">
    <property type="entry name" value="MATE_MdtK"/>
</dbReference>
<evidence type="ECO:0000256" key="8">
    <source>
        <dbReference type="ARBA" id="ARBA00022692"/>
    </source>
</evidence>
<feature type="transmembrane region" description="Helical" evidence="13">
    <location>
        <begin position="315"/>
        <end position="337"/>
    </location>
</feature>
<evidence type="ECO:0000256" key="7">
    <source>
        <dbReference type="ARBA" id="ARBA00022475"/>
    </source>
</evidence>
<feature type="transmembrane region" description="Helical" evidence="13">
    <location>
        <begin position="250"/>
        <end position="274"/>
    </location>
</feature>
<dbReference type="EMBL" id="JBCLUF010000004">
    <property type="protein sequence ID" value="MEY8661679.1"/>
    <property type="molecule type" value="Genomic_DNA"/>
</dbReference>
<dbReference type="Proteomes" id="UP001565236">
    <property type="component" value="Unassembled WGS sequence"/>
</dbReference>
<dbReference type="PANTHER" id="PTHR43298:SF2">
    <property type="entry name" value="FMN_FAD EXPORTER YEEO-RELATED"/>
    <property type="match status" value="1"/>
</dbReference>
<keyword evidence="15" id="KW-1185">Reference proteome</keyword>
<keyword evidence="10" id="KW-0406">Ion transport</keyword>
<organism evidence="14 15">
    <name type="scientific">Ligilactobacillus faecis</name>
    <dbReference type="NCBI Taxonomy" id="762833"/>
    <lineage>
        <taxon>Bacteria</taxon>
        <taxon>Bacillati</taxon>
        <taxon>Bacillota</taxon>
        <taxon>Bacilli</taxon>
        <taxon>Lactobacillales</taxon>
        <taxon>Lactobacillaceae</taxon>
        <taxon>Ligilactobacillus</taxon>
    </lineage>
</organism>
<evidence type="ECO:0000256" key="10">
    <source>
        <dbReference type="ARBA" id="ARBA00023065"/>
    </source>
</evidence>
<feature type="transmembrane region" description="Helical" evidence="13">
    <location>
        <begin position="280"/>
        <end position="303"/>
    </location>
</feature>
<evidence type="ECO:0000256" key="2">
    <source>
        <dbReference type="ARBA" id="ARBA00004651"/>
    </source>
</evidence>
<dbReference type="InterPro" id="IPR002528">
    <property type="entry name" value="MATE_fam"/>
</dbReference>
<feature type="transmembrane region" description="Helical" evidence="13">
    <location>
        <begin position="357"/>
        <end position="379"/>
    </location>
</feature>
<dbReference type="PANTHER" id="PTHR43298">
    <property type="entry name" value="MULTIDRUG RESISTANCE PROTEIN NORM-RELATED"/>
    <property type="match status" value="1"/>
</dbReference>
<evidence type="ECO:0000256" key="6">
    <source>
        <dbReference type="ARBA" id="ARBA00022449"/>
    </source>
</evidence>
<comment type="function">
    <text evidence="1">Multidrug efflux pump.</text>
</comment>
<evidence type="ECO:0000256" key="12">
    <source>
        <dbReference type="ARBA" id="ARBA00031636"/>
    </source>
</evidence>
<proteinExistence type="inferred from homology"/>
<sequence length="449" mass="48421">MEKQGSFTQGAILGSLLKFTFPVLLALLLQALYTAVDLMIVGQFSDTSQISAVATGSQLMQTLTSLVTSLAMGITISIGQTLGQKRADRVSHIIMNSLLLFFGLALILTGIVVIFAPQLARLLNAPTQAFDATVAFLQISGAGAIFIVGYNLVGGIFRGLGDSITPLITVAIASVLNILGDLLLVAHFHLGAAGAAAATVFAQSLSLLFFFLLKNKKEETIFDLKEFKKPDFKVIKQIFTLGSPIALQDFLINCSFVIILAIANSLGVVASAGIGVGEKATAFIMLLPLAFMQSMAAFVAQNVGARQHLRAKKALFYGMGCAFLIAVIMAYICFFHGDLLARIFTHEQAVIQATQLYMRSYAFDVLLTAIFFCFVGYFNGYGKTRFVMIQGLIGALLFRIPLSFLFSSLPHADLFTLGMATPASSLVQVLLCFGYYLYLQKQNVIDLKG</sequence>
<evidence type="ECO:0000313" key="15">
    <source>
        <dbReference type="Proteomes" id="UP001565236"/>
    </source>
</evidence>
<dbReference type="CDD" id="cd13138">
    <property type="entry name" value="MATE_yoeA_like"/>
    <property type="match status" value="1"/>
</dbReference>
<comment type="caution">
    <text evidence="14">The sequence shown here is derived from an EMBL/GenBank/DDBJ whole genome shotgun (WGS) entry which is preliminary data.</text>
</comment>
<accession>A0ABV4DRB1</accession>
<keyword evidence="9 13" id="KW-1133">Transmembrane helix</keyword>
<keyword evidence="6" id="KW-0050">Antiport</keyword>
<feature type="transmembrane region" description="Helical" evidence="13">
    <location>
        <begin position="136"/>
        <end position="157"/>
    </location>
</feature>
<feature type="transmembrane region" description="Helical" evidence="13">
    <location>
        <begin position="164"/>
        <end position="186"/>
    </location>
</feature>
<comment type="similarity">
    <text evidence="3">Belongs to the multi antimicrobial extrusion (MATE) (TC 2.A.66.1) family.</text>
</comment>
<dbReference type="PIRSF" id="PIRSF006603">
    <property type="entry name" value="DinF"/>
    <property type="match status" value="1"/>
</dbReference>
<feature type="transmembrane region" description="Helical" evidence="13">
    <location>
        <begin position="415"/>
        <end position="438"/>
    </location>
</feature>
<keyword evidence="8 13" id="KW-0812">Transmembrane</keyword>
<keyword evidence="5" id="KW-0813">Transport</keyword>
<dbReference type="Pfam" id="PF01554">
    <property type="entry name" value="MatE"/>
    <property type="match status" value="2"/>
</dbReference>
<evidence type="ECO:0000256" key="5">
    <source>
        <dbReference type="ARBA" id="ARBA00022448"/>
    </source>
</evidence>
<feature type="transmembrane region" description="Helical" evidence="13">
    <location>
        <begin position="94"/>
        <end position="116"/>
    </location>
</feature>
<evidence type="ECO:0000256" key="13">
    <source>
        <dbReference type="SAM" id="Phobius"/>
    </source>
</evidence>